<keyword evidence="2" id="KW-1185">Reference proteome</keyword>
<sequence length="119" mass="12884">MSQAQLAGVWRLDRVLYGIGTVAGACSSVASHCANAGYVTRSAWGHRLRAAWRYAGLADGVLLSPVMSRAHDVKVWSADGLFNEGLRYVAELGWTNTFCGTCNNARDRDFVSLSAGLRF</sequence>
<proteinExistence type="predicted"/>
<evidence type="ECO:0000313" key="2">
    <source>
        <dbReference type="Proteomes" id="UP001157167"/>
    </source>
</evidence>
<dbReference type="Proteomes" id="UP001157167">
    <property type="component" value="Unassembled WGS sequence"/>
</dbReference>
<organism evidence="1 2">
    <name type="scientific">Zoogloea oryzae</name>
    <dbReference type="NCBI Taxonomy" id="310767"/>
    <lineage>
        <taxon>Bacteria</taxon>
        <taxon>Pseudomonadati</taxon>
        <taxon>Pseudomonadota</taxon>
        <taxon>Betaproteobacteria</taxon>
        <taxon>Rhodocyclales</taxon>
        <taxon>Zoogloeaceae</taxon>
        <taxon>Zoogloea</taxon>
    </lineage>
</organism>
<comment type="caution">
    <text evidence="1">The sequence shown here is derived from an EMBL/GenBank/DDBJ whole genome shotgun (WGS) entry which is preliminary data.</text>
</comment>
<protein>
    <submittedName>
        <fullName evidence="1">Uncharacterized protein</fullName>
    </submittedName>
</protein>
<accession>A0ABQ6FGF3</accession>
<gene>
    <name evidence="1" type="ORF">GCM10007933_41910</name>
</gene>
<dbReference type="EMBL" id="BSPX01000131">
    <property type="protein sequence ID" value="GLT24698.1"/>
    <property type="molecule type" value="Genomic_DNA"/>
</dbReference>
<dbReference type="RefSeq" id="WP_284189883.1">
    <property type="nucleotide sequence ID" value="NZ_BSPX01000131.1"/>
</dbReference>
<dbReference type="InterPro" id="IPR010727">
    <property type="entry name" value="DUF1302"/>
</dbReference>
<name>A0ABQ6FGF3_9RHOO</name>
<dbReference type="Pfam" id="PF06980">
    <property type="entry name" value="DUF1302"/>
    <property type="match status" value="1"/>
</dbReference>
<reference evidence="2" key="1">
    <citation type="journal article" date="2019" name="Int. J. Syst. Evol. Microbiol.">
        <title>The Global Catalogue of Microorganisms (GCM) 10K type strain sequencing project: providing services to taxonomists for standard genome sequencing and annotation.</title>
        <authorList>
            <consortium name="The Broad Institute Genomics Platform"/>
            <consortium name="The Broad Institute Genome Sequencing Center for Infectious Disease"/>
            <person name="Wu L."/>
            <person name="Ma J."/>
        </authorList>
    </citation>
    <scope>NUCLEOTIDE SEQUENCE [LARGE SCALE GENOMIC DNA]</scope>
    <source>
        <strain evidence="2">NBRC 102407</strain>
    </source>
</reference>
<evidence type="ECO:0000313" key="1">
    <source>
        <dbReference type="EMBL" id="GLT24698.1"/>
    </source>
</evidence>